<proteinExistence type="predicted"/>
<accession>A0A9P8NZT2</accession>
<evidence type="ECO:0000313" key="3">
    <source>
        <dbReference type="Proteomes" id="UP000769157"/>
    </source>
</evidence>
<comment type="caution">
    <text evidence="2">The sequence shown here is derived from an EMBL/GenBank/DDBJ whole genome shotgun (WGS) entry which is preliminary data.</text>
</comment>
<feature type="region of interest" description="Disordered" evidence="1">
    <location>
        <begin position="171"/>
        <end position="198"/>
    </location>
</feature>
<dbReference type="Proteomes" id="UP000769157">
    <property type="component" value="Unassembled WGS sequence"/>
</dbReference>
<reference evidence="2" key="1">
    <citation type="journal article" date="2021" name="Open Biol.">
        <title>Shared evolutionary footprints suggest mitochondrial oxidative damage underlies multiple complex I losses in fungi.</title>
        <authorList>
            <person name="Schikora-Tamarit M.A."/>
            <person name="Marcet-Houben M."/>
            <person name="Nosek J."/>
            <person name="Gabaldon T."/>
        </authorList>
    </citation>
    <scope>NUCLEOTIDE SEQUENCE</scope>
    <source>
        <strain evidence="2">CBS6075</strain>
    </source>
</reference>
<dbReference type="EMBL" id="JAEUBE010000378">
    <property type="protein sequence ID" value="KAH3662500.1"/>
    <property type="molecule type" value="Genomic_DNA"/>
</dbReference>
<feature type="compositionally biased region" description="Acidic residues" evidence="1">
    <location>
        <begin position="189"/>
        <end position="198"/>
    </location>
</feature>
<dbReference type="Pfam" id="PF03357">
    <property type="entry name" value="Snf7"/>
    <property type="match status" value="1"/>
</dbReference>
<dbReference type="RefSeq" id="XP_046059589.1">
    <property type="nucleotide sequence ID" value="XM_046206967.1"/>
</dbReference>
<sequence length="212" mass="24502">MDIIKKAIWGPDPKEQYRRCQSALRKNKRQIDRQLHDLDAVEKKTKSLIKAAVKKNDLKTAKLYAREYKNVSKTIERITVSRATLESIGMKLTEQQQMIKLTGSMHKSAEIMRDMNQLVHLPQIGRTVQELSKELTKSGIIDEMMDDILDSSDIYEDEEDEDVEEVLKSVLEEKPKPEVQLPDTVAHEEPEETEEVDDELLANMRQRLSALQ</sequence>
<protein>
    <recommendedName>
        <fullName evidence="4">Vacuolar protein-sorting-associated protein 24</fullName>
    </recommendedName>
</protein>
<name>A0A9P8NZT2_9ASCO</name>
<dbReference type="Gene3D" id="6.10.140.1230">
    <property type="match status" value="1"/>
</dbReference>
<gene>
    <name evidence="2" type="ORF">OGAPHI_005752</name>
</gene>
<dbReference type="InterPro" id="IPR005024">
    <property type="entry name" value="Snf7_fam"/>
</dbReference>
<organism evidence="2 3">
    <name type="scientific">Ogataea philodendri</name>
    <dbReference type="NCBI Taxonomy" id="1378263"/>
    <lineage>
        <taxon>Eukaryota</taxon>
        <taxon>Fungi</taxon>
        <taxon>Dikarya</taxon>
        <taxon>Ascomycota</taxon>
        <taxon>Saccharomycotina</taxon>
        <taxon>Pichiomycetes</taxon>
        <taxon>Pichiales</taxon>
        <taxon>Pichiaceae</taxon>
        <taxon>Ogataea</taxon>
    </lineage>
</organism>
<dbReference type="OrthoDB" id="2329734at2759"/>
<dbReference type="AlphaFoldDB" id="A0A9P8NZT2"/>
<evidence type="ECO:0000313" key="2">
    <source>
        <dbReference type="EMBL" id="KAH3662500.1"/>
    </source>
</evidence>
<evidence type="ECO:0008006" key="4">
    <source>
        <dbReference type="Google" id="ProtNLM"/>
    </source>
</evidence>
<dbReference type="PANTHER" id="PTHR10476">
    <property type="entry name" value="CHARGED MULTIVESICULAR BODY PROTEIN"/>
    <property type="match status" value="1"/>
</dbReference>
<keyword evidence="3" id="KW-1185">Reference proteome</keyword>
<reference evidence="2" key="2">
    <citation type="submission" date="2021-01" db="EMBL/GenBank/DDBJ databases">
        <authorList>
            <person name="Schikora-Tamarit M.A."/>
        </authorList>
    </citation>
    <scope>NUCLEOTIDE SEQUENCE</scope>
    <source>
        <strain evidence="2">CBS6075</strain>
    </source>
</reference>
<dbReference type="GO" id="GO:0007034">
    <property type="term" value="P:vacuolar transport"/>
    <property type="evidence" value="ECO:0007669"/>
    <property type="project" value="InterPro"/>
</dbReference>
<dbReference type="GeneID" id="70237716"/>
<evidence type="ECO:0000256" key="1">
    <source>
        <dbReference type="SAM" id="MobiDB-lite"/>
    </source>
</evidence>